<gene>
    <name evidence="6" type="ORF">GCM10010412_029490</name>
</gene>
<keyword evidence="3 5" id="KW-0560">Oxidoreductase</keyword>
<dbReference type="Pfam" id="PF03055">
    <property type="entry name" value="RPE65"/>
    <property type="match status" value="1"/>
</dbReference>
<dbReference type="InterPro" id="IPR004294">
    <property type="entry name" value="Carotenoid_Oase"/>
</dbReference>
<dbReference type="EMBL" id="BAAATE010000006">
    <property type="protein sequence ID" value="GAA2658223.1"/>
    <property type="molecule type" value="Genomic_DNA"/>
</dbReference>
<name>A0ABN3RQD5_9ACTN</name>
<keyword evidence="7" id="KW-1185">Reference proteome</keyword>
<accession>A0ABN3RQD5</accession>
<keyword evidence="5" id="KW-0223">Dioxygenase</keyword>
<evidence type="ECO:0000256" key="4">
    <source>
        <dbReference type="ARBA" id="ARBA00023004"/>
    </source>
</evidence>
<evidence type="ECO:0000256" key="2">
    <source>
        <dbReference type="ARBA" id="ARBA00022723"/>
    </source>
</evidence>
<protein>
    <recommendedName>
        <fullName evidence="5">Dioxygenase</fullName>
        <ecNumber evidence="5">1.13.11.-</ecNumber>
    </recommendedName>
</protein>
<dbReference type="PANTHER" id="PTHR10543:SF89">
    <property type="entry name" value="CAROTENOID 9,10(9',10')-CLEAVAGE DIOXYGENASE 1"/>
    <property type="match status" value="1"/>
</dbReference>
<dbReference type="EC" id="1.13.11.-" evidence="5"/>
<proteinExistence type="inferred from homology"/>
<comment type="caution">
    <text evidence="6">The sequence shown here is derived from an EMBL/GenBank/DDBJ whole genome shotgun (WGS) entry which is preliminary data.</text>
</comment>
<evidence type="ECO:0000256" key="3">
    <source>
        <dbReference type="ARBA" id="ARBA00023002"/>
    </source>
</evidence>
<sequence length="400" mass="44263">MVHGVRLRDGRAEWYRNRWVRNAATARRLGEEPRKGAVHADFDFAPNTHVIGHAGRTFATVEAGARPYELTYELDTVGPCDFGGTLPGGYAAHTKLDPRTGELHAVAYYFGWDHHQHVVLDPQGRVSRTTDIPIADAPMVHDFALTQRYVVIYDLPVTFSMDHAAKGAALPYSWNDEHPARIGLLPRDGGQVRWLEVEPCWIFHTLNAYDDGDQVVIDAVRYPKRFVDARLDLGGQPTLDRFTLDTVSGNVSETRLDDRAQEFPRADERLTSLPHRYGYAAASHDYVDVAYPGDTGIEDLPDEAFGNALIKHDLPRGAQETRTFGRGSAVGEPVFVPSEGSAAEDDGYVMAFVNDPRRGATDLVILSAQDFRGDPVATVHLPARVPLGFHGSWIPDTEGQ</sequence>
<evidence type="ECO:0000313" key="7">
    <source>
        <dbReference type="Proteomes" id="UP001501666"/>
    </source>
</evidence>
<keyword evidence="4 5" id="KW-0408">Iron</keyword>
<evidence type="ECO:0000256" key="5">
    <source>
        <dbReference type="RuleBase" id="RU364048"/>
    </source>
</evidence>
<evidence type="ECO:0000256" key="1">
    <source>
        <dbReference type="ARBA" id="ARBA00006787"/>
    </source>
</evidence>
<evidence type="ECO:0000313" key="6">
    <source>
        <dbReference type="EMBL" id="GAA2658223.1"/>
    </source>
</evidence>
<comment type="cofactor">
    <cofactor evidence="5">
        <name>Fe(2+)</name>
        <dbReference type="ChEBI" id="CHEBI:29033"/>
    </cofactor>
    <text evidence="5">Binds 1 Fe(2+) ion per subunit.</text>
</comment>
<keyword evidence="2 5" id="KW-0479">Metal-binding</keyword>
<dbReference type="Proteomes" id="UP001501666">
    <property type="component" value="Unassembled WGS sequence"/>
</dbReference>
<dbReference type="PANTHER" id="PTHR10543">
    <property type="entry name" value="BETA-CAROTENE DIOXYGENASE"/>
    <property type="match status" value="1"/>
</dbReference>
<reference evidence="7" key="1">
    <citation type="journal article" date="2019" name="Int. J. Syst. Evol. Microbiol.">
        <title>The Global Catalogue of Microorganisms (GCM) 10K type strain sequencing project: providing services to taxonomists for standard genome sequencing and annotation.</title>
        <authorList>
            <consortium name="The Broad Institute Genomics Platform"/>
            <consortium name="The Broad Institute Genome Sequencing Center for Infectious Disease"/>
            <person name="Wu L."/>
            <person name="Ma J."/>
        </authorList>
    </citation>
    <scope>NUCLEOTIDE SEQUENCE [LARGE SCALE GENOMIC DNA]</scope>
    <source>
        <strain evidence="7">JCM 6835</strain>
    </source>
</reference>
<comment type="similarity">
    <text evidence="1 5">Belongs to the carotenoid oxygenase family.</text>
</comment>
<organism evidence="6 7">
    <name type="scientific">Nonomuraea recticatena</name>
    <dbReference type="NCBI Taxonomy" id="46178"/>
    <lineage>
        <taxon>Bacteria</taxon>
        <taxon>Bacillati</taxon>
        <taxon>Actinomycetota</taxon>
        <taxon>Actinomycetes</taxon>
        <taxon>Streptosporangiales</taxon>
        <taxon>Streptosporangiaceae</taxon>
        <taxon>Nonomuraea</taxon>
    </lineage>
</organism>